<organism evidence="2 3">
    <name type="scientific">Deinococcus reticulitermitis</name>
    <dbReference type="NCBI Taxonomy" id="856736"/>
    <lineage>
        <taxon>Bacteria</taxon>
        <taxon>Thermotogati</taxon>
        <taxon>Deinococcota</taxon>
        <taxon>Deinococci</taxon>
        <taxon>Deinococcales</taxon>
        <taxon>Deinococcaceae</taxon>
        <taxon>Deinococcus</taxon>
    </lineage>
</organism>
<protein>
    <submittedName>
        <fullName evidence="2">Uncharacterized protein</fullName>
    </submittedName>
</protein>
<dbReference type="InterPro" id="IPR036828">
    <property type="entry name" value="TTHA1528-like_sf"/>
</dbReference>
<dbReference type="Gene3D" id="3.40.1530.10">
    <property type="entry name" value="TTHA1528-like"/>
    <property type="match status" value="1"/>
</dbReference>
<gene>
    <name evidence="2" type="ORF">SAMN04488058_104172</name>
</gene>
<proteinExistence type="predicted"/>
<dbReference type="InterPro" id="IPR024443">
    <property type="entry name" value="DUF3197"/>
</dbReference>
<evidence type="ECO:0000256" key="1">
    <source>
        <dbReference type="SAM" id="MobiDB-lite"/>
    </source>
</evidence>
<feature type="region of interest" description="Disordered" evidence="1">
    <location>
        <begin position="127"/>
        <end position="147"/>
    </location>
</feature>
<reference evidence="3" key="1">
    <citation type="submission" date="2016-10" db="EMBL/GenBank/DDBJ databases">
        <authorList>
            <person name="Varghese N."/>
            <person name="Submissions S."/>
        </authorList>
    </citation>
    <scope>NUCLEOTIDE SEQUENCE [LARGE SCALE GENOMIC DNA]</scope>
    <source>
        <strain evidence="3">CGMCC 1.10218</strain>
    </source>
</reference>
<name>A0A1H6WTI5_9DEIO</name>
<dbReference type="SUPFAM" id="SSF143592">
    <property type="entry name" value="TTHA1528-like"/>
    <property type="match status" value="1"/>
</dbReference>
<keyword evidence="3" id="KW-1185">Reference proteome</keyword>
<sequence length="147" mass="16263">MKIADPLGGPGAPLDTWEELKARLNDEDIRGARLVMITDRQGDRSHAGYGVLITLRRGDAEEAVVTASAFGPRYGENGVQAMTELITWAHHNELILRETVLPSSDFTRFLAEPDEREVRELLAASNPADPGLYVPLPGRDSDDWVRQ</sequence>
<dbReference type="Proteomes" id="UP000199223">
    <property type="component" value="Unassembled WGS sequence"/>
</dbReference>
<dbReference type="RefSeq" id="WP_177183077.1">
    <property type="nucleotide sequence ID" value="NZ_FNZA01000004.1"/>
</dbReference>
<dbReference type="Pfam" id="PF11432">
    <property type="entry name" value="DUF3197"/>
    <property type="match status" value="1"/>
</dbReference>
<evidence type="ECO:0000313" key="2">
    <source>
        <dbReference type="EMBL" id="SEJ16110.1"/>
    </source>
</evidence>
<evidence type="ECO:0000313" key="3">
    <source>
        <dbReference type="Proteomes" id="UP000199223"/>
    </source>
</evidence>
<dbReference type="AlphaFoldDB" id="A0A1H6WTI5"/>
<dbReference type="EMBL" id="FNZA01000004">
    <property type="protein sequence ID" value="SEJ16110.1"/>
    <property type="molecule type" value="Genomic_DNA"/>
</dbReference>
<accession>A0A1H6WTI5</accession>
<dbReference type="STRING" id="856736.SAMN04488058_104172"/>